<keyword evidence="1" id="KW-0472">Membrane</keyword>
<gene>
    <name evidence="3" type="ORF">GSM42_02180</name>
</gene>
<dbReference type="Pfam" id="PF09577">
    <property type="entry name" value="Spore_YpjB"/>
    <property type="match status" value="1"/>
</dbReference>
<dbReference type="EMBL" id="WUUL01000001">
    <property type="protein sequence ID" value="MXQ52576.1"/>
    <property type="molecule type" value="Genomic_DNA"/>
</dbReference>
<keyword evidence="2" id="KW-0732">Signal</keyword>
<proteinExistence type="predicted"/>
<keyword evidence="1" id="KW-1133">Transmembrane helix</keyword>
<evidence type="ECO:0000313" key="4">
    <source>
        <dbReference type="Proteomes" id="UP000430692"/>
    </source>
</evidence>
<sequence length="257" mass="29598">MVRTLCLTIICLLLYPNLVQAEQELVQTDTQQWVTYATLISKEVDAGRYVEARQKLEELADLFSHSNFAGKQLSVQAIQALSTTIIDLEGRLNRITPNPVELNFYAKRLLLAFDAVGHSYQPMWKTYYPVLKRQVDKMLADLKKNRDIREEINILHNHYVILRPALIVAKSPITVQKVDSLFLFLDRNSDKNHQIVALNQLKRLLYPLFYGSEQDVLAVTNPYGKVPISTFLFIISVIIIGILTYVSWRKRFQSTIS</sequence>
<dbReference type="Proteomes" id="UP000430692">
    <property type="component" value="Unassembled WGS sequence"/>
</dbReference>
<protein>
    <recommendedName>
        <fullName evidence="5">Sporulation protein YpjB</fullName>
    </recommendedName>
</protein>
<evidence type="ECO:0000313" key="3">
    <source>
        <dbReference type="EMBL" id="MXQ52576.1"/>
    </source>
</evidence>
<keyword evidence="4" id="KW-1185">Reference proteome</keyword>
<dbReference type="InterPro" id="IPR014231">
    <property type="entry name" value="Spore_YpjB"/>
</dbReference>
<evidence type="ECO:0000256" key="1">
    <source>
        <dbReference type="SAM" id="Phobius"/>
    </source>
</evidence>
<feature type="signal peptide" evidence="2">
    <location>
        <begin position="1"/>
        <end position="21"/>
    </location>
</feature>
<name>A0A6I4VRQ3_9BACL</name>
<reference evidence="3 4" key="1">
    <citation type="submission" date="2019-12" db="EMBL/GenBank/DDBJ databases">
        <title>Whole-genome analyses of novel actinobacteria.</title>
        <authorList>
            <person name="Sahin N."/>
            <person name="Saygin H."/>
        </authorList>
    </citation>
    <scope>NUCLEOTIDE SEQUENCE [LARGE SCALE GENOMIC DNA]</scope>
    <source>
        <strain evidence="3 4">KC615</strain>
    </source>
</reference>
<dbReference type="AlphaFoldDB" id="A0A6I4VRQ3"/>
<evidence type="ECO:0008006" key="5">
    <source>
        <dbReference type="Google" id="ProtNLM"/>
    </source>
</evidence>
<dbReference type="RefSeq" id="WP_160799584.1">
    <property type="nucleotide sequence ID" value="NZ_WUUL01000001.1"/>
</dbReference>
<accession>A0A6I4VRQ3</accession>
<keyword evidence="1" id="KW-0812">Transmembrane</keyword>
<evidence type="ECO:0000256" key="2">
    <source>
        <dbReference type="SAM" id="SignalP"/>
    </source>
</evidence>
<feature type="transmembrane region" description="Helical" evidence="1">
    <location>
        <begin position="228"/>
        <end position="248"/>
    </location>
</feature>
<feature type="chain" id="PRO_5026134831" description="Sporulation protein YpjB" evidence="2">
    <location>
        <begin position="22"/>
        <end position="257"/>
    </location>
</feature>
<organism evidence="3 4">
    <name type="scientific">Shimazuella alba</name>
    <dbReference type="NCBI Taxonomy" id="2690964"/>
    <lineage>
        <taxon>Bacteria</taxon>
        <taxon>Bacillati</taxon>
        <taxon>Bacillota</taxon>
        <taxon>Bacilli</taxon>
        <taxon>Bacillales</taxon>
        <taxon>Thermoactinomycetaceae</taxon>
        <taxon>Shimazuella</taxon>
    </lineage>
</organism>
<comment type="caution">
    <text evidence="3">The sequence shown here is derived from an EMBL/GenBank/DDBJ whole genome shotgun (WGS) entry which is preliminary data.</text>
</comment>